<protein>
    <submittedName>
        <fullName evidence="1">Uncharacterized protein</fullName>
    </submittedName>
</protein>
<gene>
    <name evidence="1" type="ORF">HRR80_000375</name>
</gene>
<dbReference type="Proteomes" id="UP001161757">
    <property type="component" value="Unassembled WGS sequence"/>
</dbReference>
<accession>A0AAN6IY22</accession>
<sequence length="170" mass="19628">MATPSFDVQRLEPSQYEDLNTIRGRAAFIVLVVDYMEYLRANPARHATWDEAKEMDMAKDFLYMVDTDRGWPLARQVVPEFQKPAEPADDNLPSPLVHILEKVAPRLPLPPAILSVRDRLQRYEEMLAWSTVRGQLEYLTMNILNSELEVERAITRMRDVLEARRGGSSQ</sequence>
<dbReference type="EMBL" id="JAJGCB010000001">
    <property type="protein sequence ID" value="KAJ8995610.1"/>
    <property type="molecule type" value="Genomic_DNA"/>
</dbReference>
<comment type="caution">
    <text evidence="1">The sequence shown here is derived from an EMBL/GenBank/DDBJ whole genome shotgun (WGS) entry which is preliminary data.</text>
</comment>
<organism evidence="1 2">
    <name type="scientific">Exophiala dermatitidis</name>
    <name type="common">Black yeast-like fungus</name>
    <name type="synonym">Wangiella dermatitidis</name>
    <dbReference type="NCBI Taxonomy" id="5970"/>
    <lineage>
        <taxon>Eukaryota</taxon>
        <taxon>Fungi</taxon>
        <taxon>Dikarya</taxon>
        <taxon>Ascomycota</taxon>
        <taxon>Pezizomycotina</taxon>
        <taxon>Eurotiomycetes</taxon>
        <taxon>Chaetothyriomycetidae</taxon>
        <taxon>Chaetothyriales</taxon>
        <taxon>Herpotrichiellaceae</taxon>
        <taxon>Exophiala</taxon>
    </lineage>
</organism>
<dbReference type="AlphaFoldDB" id="A0AAN6IY22"/>
<proteinExistence type="predicted"/>
<evidence type="ECO:0000313" key="1">
    <source>
        <dbReference type="EMBL" id="KAJ8995610.1"/>
    </source>
</evidence>
<name>A0AAN6IY22_EXODE</name>
<evidence type="ECO:0000313" key="2">
    <source>
        <dbReference type="Proteomes" id="UP001161757"/>
    </source>
</evidence>
<reference evidence="1" key="1">
    <citation type="submission" date="2023-01" db="EMBL/GenBank/DDBJ databases">
        <title>Exophiala dermititidis isolated from Cystic Fibrosis Patient.</title>
        <authorList>
            <person name="Kurbessoian T."/>
            <person name="Crocker A."/>
            <person name="Murante D."/>
            <person name="Hogan D.A."/>
            <person name="Stajich J.E."/>
        </authorList>
    </citation>
    <scope>NUCLEOTIDE SEQUENCE</scope>
    <source>
        <strain evidence="1">Ex8</strain>
    </source>
</reference>